<organism evidence="1 2">
    <name type="scientific">Vibrio cholerae</name>
    <dbReference type="NCBI Taxonomy" id="666"/>
    <lineage>
        <taxon>Bacteria</taxon>
        <taxon>Pseudomonadati</taxon>
        <taxon>Pseudomonadota</taxon>
        <taxon>Gammaproteobacteria</taxon>
        <taxon>Vibrionales</taxon>
        <taxon>Vibrionaceae</taxon>
        <taxon>Vibrio</taxon>
    </lineage>
</organism>
<protein>
    <submittedName>
        <fullName evidence="1">Uncharacterized protein</fullName>
    </submittedName>
</protein>
<name>A0A544BM38_VIBCL</name>
<dbReference type="Proteomes" id="UP000319979">
    <property type="component" value="Unassembled WGS sequence"/>
</dbReference>
<reference evidence="1 2" key="1">
    <citation type="submission" date="2019-07" db="EMBL/GenBank/DDBJ databases">
        <title>Phenotypic and genotypic antimicrobial resistance traits of Vibrio cholerae non-O1/non-O139 isolated from a large Austrian lake frequently associated with cases of infection.</title>
        <authorList>
            <person name="Lepuschitz S."/>
            <person name="Baron S."/>
            <person name="Larvor E."/>
            <person name="Granier S."/>
            <person name="Pretzer C."/>
            <person name="Mach R.L."/>
            <person name="Farnleitner A.H."/>
            <person name="Ruppitsch W."/>
            <person name="Pleininger S."/>
            <person name="Indra A."/>
            <person name="Kirschner A.K.T."/>
        </authorList>
    </citation>
    <scope>NUCLEOTIDE SEQUENCE [LARGE SCALE GENOMIC DNA]</scope>
    <source>
        <strain evidence="1 2">A12JL36W90</strain>
    </source>
</reference>
<evidence type="ECO:0000313" key="2">
    <source>
        <dbReference type="Proteomes" id="UP000319979"/>
    </source>
</evidence>
<dbReference type="AlphaFoldDB" id="A0A544BM38"/>
<accession>A0A544BM38</accession>
<gene>
    <name evidence="1" type="ORF">FLM02_20165</name>
</gene>
<sequence length="255" mass="30344">MSYFKLGFYKVLEVHIKSSKEFCYFIWLIFSSDKLLEFYFMRFNQSERDFTIKNPLLGLINENVKDIQVPKYSPKTHSERCDDILIFLKTFKEFISNNIDNKIISTHELEYFLIFIRNTYISEISNERFSWLTPRDRKLCLWTYKYLLKVGIVNESKFYDNEEMALYCTAGFKLWNASDEEKNKRYKKLILARNEKKHRDKKSNSSKYSKSKKSKYADDDTYNTILSIVNSGEIDIDSIQSAIINLSQSTMNSKC</sequence>
<dbReference type="RefSeq" id="WP_142728726.1">
    <property type="nucleotide sequence ID" value="NZ_JACWKT010000010.1"/>
</dbReference>
<comment type="caution">
    <text evidence="1">The sequence shown here is derived from an EMBL/GenBank/DDBJ whole genome shotgun (WGS) entry which is preliminary data.</text>
</comment>
<proteinExistence type="predicted"/>
<evidence type="ECO:0000313" key="1">
    <source>
        <dbReference type="EMBL" id="TQP07432.1"/>
    </source>
</evidence>
<dbReference type="EMBL" id="VIOS01000218">
    <property type="protein sequence ID" value="TQP07432.1"/>
    <property type="molecule type" value="Genomic_DNA"/>
</dbReference>